<feature type="binding site" evidence="8">
    <location>
        <position position="171"/>
    </location>
    <ligand>
        <name>AMP</name>
        <dbReference type="ChEBI" id="CHEBI:456215"/>
    </ligand>
</feature>
<keyword evidence="1 8" id="KW-0808">Transferase</keyword>
<dbReference type="EMBL" id="VTPS01000004">
    <property type="protein sequence ID" value="TZE82739.1"/>
    <property type="molecule type" value="Genomic_DNA"/>
</dbReference>
<comment type="caution">
    <text evidence="8">Lacks conserved residue(s) required for the propagation of feature annotation.</text>
</comment>
<evidence type="ECO:0000256" key="4">
    <source>
        <dbReference type="ARBA" id="ARBA00022741"/>
    </source>
</evidence>
<comment type="pathway">
    <text evidence="8">Purine metabolism; AMP biosynthesis via salvage pathway; AMP from ADP: step 1/1.</text>
</comment>
<proteinExistence type="inferred from homology"/>
<dbReference type="GO" id="GO:0044209">
    <property type="term" value="P:AMP salvage"/>
    <property type="evidence" value="ECO:0007669"/>
    <property type="project" value="UniProtKB-UniRule"/>
</dbReference>
<comment type="domain">
    <text evidence="8">Consists of three domains, a large central CORE domain and two small peripheral domains, NMPbind and LID, which undergo movements during catalysis. The LID domain closes over the site of phosphoryl transfer upon ATP binding. Assembling and dissambling the active center during each catalytic cycle provides an effective means to prevent ATP hydrolysis. Some bacteria have evolved a zinc-coordinating structure that stabilizes the LID domain.</text>
</comment>
<feature type="binding site" evidence="8">
    <location>
        <position position="199"/>
    </location>
    <ligand>
        <name>ATP</name>
        <dbReference type="ChEBI" id="CHEBI:30616"/>
    </ligand>
</feature>
<comment type="similarity">
    <text evidence="8 9">Belongs to the adenylate kinase family.</text>
</comment>
<feature type="binding site" evidence="8">
    <location>
        <position position="92"/>
    </location>
    <ligand>
        <name>AMP</name>
        <dbReference type="ChEBI" id="CHEBI:456215"/>
    </ligand>
</feature>
<dbReference type="Gene3D" id="3.40.50.300">
    <property type="entry name" value="P-loop containing nucleotide triphosphate hydrolases"/>
    <property type="match status" value="1"/>
</dbReference>
<dbReference type="GO" id="GO:0004017">
    <property type="term" value="F:AMP kinase activity"/>
    <property type="evidence" value="ECO:0007669"/>
    <property type="project" value="UniProtKB-UniRule"/>
</dbReference>
<keyword evidence="5 8" id="KW-0418">Kinase</keyword>
<gene>
    <name evidence="8" type="primary">adk</name>
    <name evidence="12" type="ORF">FWJ32_03830</name>
</gene>
<dbReference type="InterPro" id="IPR027417">
    <property type="entry name" value="P-loop_NTPase"/>
</dbReference>
<organism evidence="12 13">
    <name type="scientific">Calorimonas adulescens</name>
    <dbReference type="NCBI Taxonomy" id="2606906"/>
    <lineage>
        <taxon>Bacteria</taxon>
        <taxon>Bacillati</taxon>
        <taxon>Bacillota</taxon>
        <taxon>Clostridia</taxon>
        <taxon>Thermoanaerobacterales</taxon>
        <taxon>Thermoanaerobacteraceae</taxon>
        <taxon>Calorimonas</taxon>
    </lineage>
</organism>
<dbReference type="GO" id="GO:0005524">
    <property type="term" value="F:ATP binding"/>
    <property type="evidence" value="ECO:0007669"/>
    <property type="project" value="UniProtKB-UniRule"/>
</dbReference>
<keyword evidence="4 8" id="KW-0547">Nucleotide-binding</keyword>
<evidence type="ECO:0000256" key="5">
    <source>
        <dbReference type="ARBA" id="ARBA00022777"/>
    </source>
</evidence>
<evidence type="ECO:0000313" key="12">
    <source>
        <dbReference type="EMBL" id="TZE82739.1"/>
    </source>
</evidence>
<feature type="binding site" evidence="8">
    <location>
        <position position="153"/>
    </location>
    <ligand>
        <name>Zn(2+)</name>
        <dbReference type="ChEBI" id="CHEBI:29105"/>
        <note>structural</note>
    </ligand>
</feature>
<feature type="binding site" evidence="8">
    <location>
        <position position="36"/>
    </location>
    <ligand>
        <name>AMP</name>
        <dbReference type="ChEBI" id="CHEBI:456215"/>
    </ligand>
</feature>
<keyword evidence="7 8" id="KW-0067">ATP-binding</keyword>
<evidence type="ECO:0000256" key="2">
    <source>
        <dbReference type="ARBA" id="ARBA00022723"/>
    </source>
</evidence>
<feature type="binding site" evidence="8">
    <location>
        <position position="133"/>
    </location>
    <ligand>
        <name>Zn(2+)</name>
        <dbReference type="ChEBI" id="CHEBI:29105"/>
        <note>structural</note>
    </ligand>
</feature>
<feature type="binding site" evidence="8">
    <location>
        <position position="127"/>
    </location>
    <ligand>
        <name>ATP</name>
        <dbReference type="ChEBI" id="CHEBI:30616"/>
    </ligand>
</feature>
<feature type="region of interest" description="LID" evidence="8">
    <location>
        <begin position="126"/>
        <end position="163"/>
    </location>
</feature>
<feature type="binding site" evidence="8">
    <location>
        <position position="31"/>
    </location>
    <ligand>
        <name>AMP</name>
        <dbReference type="ChEBI" id="CHEBI:456215"/>
    </ligand>
</feature>
<dbReference type="GO" id="GO:0008270">
    <property type="term" value="F:zinc ion binding"/>
    <property type="evidence" value="ECO:0007669"/>
    <property type="project" value="UniProtKB-UniRule"/>
</dbReference>
<comment type="function">
    <text evidence="8">Catalyzes the reversible transfer of the terminal phosphate group between ATP and AMP. Plays an important role in cellular energy homeostasis and in adenine nucleotide metabolism.</text>
</comment>
<dbReference type="UniPathway" id="UPA00588">
    <property type="reaction ID" value="UER00649"/>
</dbReference>
<keyword evidence="6 8" id="KW-0862">Zinc</keyword>
<accession>A0A5D8QEY4</accession>
<feature type="binding site" evidence="8">
    <location>
        <position position="130"/>
    </location>
    <ligand>
        <name>Zn(2+)</name>
        <dbReference type="ChEBI" id="CHEBI:29105"/>
        <note>structural</note>
    </ligand>
</feature>
<evidence type="ECO:0000256" key="3">
    <source>
        <dbReference type="ARBA" id="ARBA00022727"/>
    </source>
</evidence>
<feature type="binding site" evidence="8">
    <location>
        <begin position="85"/>
        <end position="88"/>
    </location>
    <ligand>
        <name>AMP</name>
        <dbReference type="ChEBI" id="CHEBI:456215"/>
    </ligand>
</feature>
<evidence type="ECO:0000256" key="6">
    <source>
        <dbReference type="ARBA" id="ARBA00022833"/>
    </source>
</evidence>
<dbReference type="CDD" id="cd01428">
    <property type="entry name" value="ADK"/>
    <property type="match status" value="1"/>
</dbReference>
<name>A0A5D8QEY4_9THEO</name>
<comment type="subunit">
    <text evidence="8 10">Monomer.</text>
</comment>
<evidence type="ECO:0000259" key="11">
    <source>
        <dbReference type="Pfam" id="PF05191"/>
    </source>
</evidence>
<evidence type="ECO:0000313" key="13">
    <source>
        <dbReference type="Proteomes" id="UP000322976"/>
    </source>
</evidence>
<dbReference type="InterPro" id="IPR007862">
    <property type="entry name" value="Adenylate_kinase_lid-dom"/>
</dbReference>
<sequence>MRLIIIGPPGAGKGTQAKLICRHFDIPHISTGDMFRENIIAATETGLLVDEYIKKGLLVPDQIVNRMVEDRLSNPDVNKGFLLDGYPRTVSQADVLQSFLTKNGKKLDAVINLNISREKLISRIAGRRICENCGALFNVITSPPKIEGVCDNCGGRLIQRSDDDVNVAATRVDVYIKETKPLIEYYNALSLLYNVDADNSIEKVFRDICKKLESDR</sequence>
<dbReference type="Pfam" id="PF00406">
    <property type="entry name" value="ADK"/>
    <property type="match status" value="1"/>
</dbReference>
<comment type="catalytic activity">
    <reaction evidence="8 10">
        <text>AMP + ATP = 2 ADP</text>
        <dbReference type="Rhea" id="RHEA:12973"/>
        <dbReference type="ChEBI" id="CHEBI:30616"/>
        <dbReference type="ChEBI" id="CHEBI:456215"/>
        <dbReference type="ChEBI" id="CHEBI:456216"/>
        <dbReference type="EC" id="2.7.4.3"/>
    </reaction>
</comment>
<dbReference type="InterPro" id="IPR033690">
    <property type="entry name" value="Adenylat_kinase_CS"/>
</dbReference>
<dbReference type="PANTHER" id="PTHR23359">
    <property type="entry name" value="NUCLEOTIDE KINASE"/>
    <property type="match status" value="1"/>
</dbReference>
<feature type="binding site" evidence="8">
    <location>
        <begin position="10"/>
        <end position="15"/>
    </location>
    <ligand>
        <name>ATP</name>
        <dbReference type="ChEBI" id="CHEBI:30616"/>
    </ligand>
</feature>
<evidence type="ECO:0000256" key="1">
    <source>
        <dbReference type="ARBA" id="ARBA00022679"/>
    </source>
</evidence>
<dbReference type="GO" id="GO:0005737">
    <property type="term" value="C:cytoplasm"/>
    <property type="evidence" value="ECO:0007669"/>
    <property type="project" value="UniProtKB-SubCell"/>
</dbReference>
<keyword evidence="13" id="KW-1185">Reference proteome</keyword>
<dbReference type="RefSeq" id="WP_149544653.1">
    <property type="nucleotide sequence ID" value="NZ_VTPS01000004.1"/>
</dbReference>
<evidence type="ECO:0000256" key="9">
    <source>
        <dbReference type="RuleBase" id="RU003330"/>
    </source>
</evidence>
<dbReference type="PROSITE" id="PS00113">
    <property type="entry name" value="ADENYLATE_KINASE"/>
    <property type="match status" value="1"/>
</dbReference>
<dbReference type="PRINTS" id="PR00094">
    <property type="entry name" value="ADENYLTKNASE"/>
</dbReference>
<comment type="caution">
    <text evidence="12">The sequence shown here is derived from an EMBL/GenBank/DDBJ whole genome shotgun (WGS) entry which is preliminary data.</text>
</comment>
<feature type="domain" description="Adenylate kinase active site lid" evidence="11">
    <location>
        <begin position="127"/>
        <end position="162"/>
    </location>
</feature>
<dbReference type="HAMAP" id="MF_00235">
    <property type="entry name" value="Adenylate_kinase_Adk"/>
    <property type="match status" value="1"/>
</dbReference>
<reference evidence="12 13" key="1">
    <citation type="submission" date="2019-08" db="EMBL/GenBank/DDBJ databases">
        <title>Calorimonas adulescens gen. nov., sp. nov., an anaerobic thermophilic bacterium from Sakhalin hot spring.</title>
        <authorList>
            <person name="Khomyakova M.A."/>
            <person name="Merkel A.Y."/>
            <person name="Novikov A."/>
            <person name="Bonch-Osmolovskaya E.A."/>
            <person name="Slobodkin A.I."/>
        </authorList>
    </citation>
    <scope>NUCLEOTIDE SEQUENCE [LARGE SCALE GENOMIC DNA]</scope>
    <source>
        <strain evidence="12 13">A05MB</strain>
    </source>
</reference>
<evidence type="ECO:0000256" key="7">
    <source>
        <dbReference type="ARBA" id="ARBA00022840"/>
    </source>
</evidence>
<feature type="region of interest" description="NMP" evidence="8">
    <location>
        <begin position="30"/>
        <end position="59"/>
    </location>
</feature>
<keyword evidence="2 8" id="KW-0479">Metal-binding</keyword>
<feature type="binding site" evidence="8">
    <location>
        <begin position="57"/>
        <end position="59"/>
    </location>
    <ligand>
        <name>AMP</name>
        <dbReference type="ChEBI" id="CHEBI:456215"/>
    </ligand>
</feature>
<dbReference type="InterPro" id="IPR000850">
    <property type="entry name" value="Adenylat/UMP-CMP_kin"/>
</dbReference>
<dbReference type="Pfam" id="PF05191">
    <property type="entry name" value="ADK_lid"/>
    <property type="match status" value="1"/>
</dbReference>
<dbReference type="FunFam" id="3.40.50.300:FF:000106">
    <property type="entry name" value="Adenylate kinase mitochondrial"/>
    <property type="match status" value="1"/>
</dbReference>
<evidence type="ECO:0000256" key="8">
    <source>
        <dbReference type="HAMAP-Rule" id="MF_00235"/>
    </source>
</evidence>
<dbReference type="Proteomes" id="UP000322976">
    <property type="component" value="Unassembled WGS sequence"/>
</dbReference>
<dbReference type="AlphaFoldDB" id="A0A5D8QEY4"/>
<dbReference type="EC" id="2.7.4.3" evidence="8 10"/>
<comment type="subcellular location">
    <subcellularLocation>
        <location evidence="8 10">Cytoplasm</location>
    </subcellularLocation>
</comment>
<dbReference type="SUPFAM" id="SSF52540">
    <property type="entry name" value="P-loop containing nucleoside triphosphate hydrolases"/>
    <property type="match status" value="1"/>
</dbReference>
<dbReference type="InterPro" id="IPR006259">
    <property type="entry name" value="Adenyl_kin_sub"/>
</dbReference>
<feature type="binding site" evidence="8">
    <location>
        <position position="150"/>
    </location>
    <ligand>
        <name>Zn(2+)</name>
        <dbReference type="ChEBI" id="CHEBI:29105"/>
        <note>structural</note>
    </ligand>
</feature>
<dbReference type="NCBIfam" id="NF001381">
    <property type="entry name" value="PRK00279.1-3"/>
    <property type="match status" value="1"/>
</dbReference>
<feature type="binding site" evidence="8">
    <location>
        <position position="160"/>
    </location>
    <ligand>
        <name>AMP</name>
        <dbReference type="ChEBI" id="CHEBI:456215"/>
    </ligand>
</feature>
<keyword evidence="3 8" id="KW-0545">Nucleotide biosynthesis</keyword>
<evidence type="ECO:0000256" key="10">
    <source>
        <dbReference type="RuleBase" id="RU003331"/>
    </source>
</evidence>
<dbReference type="NCBIfam" id="TIGR01351">
    <property type="entry name" value="adk"/>
    <property type="match status" value="1"/>
</dbReference>
<dbReference type="NCBIfam" id="NF001380">
    <property type="entry name" value="PRK00279.1-2"/>
    <property type="match status" value="1"/>
</dbReference>
<protein>
    <recommendedName>
        <fullName evidence="8 10">Adenylate kinase</fullName>
        <shortName evidence="8">AK</shortName>
        <ecNumber evidence="8 10">2.7.4.3</ecNumber>
    </recommendedName>
    <alternativeName>
        <fullName evidence="8">ATP-AMP transphosphorylase</fullName>
    </alternativeName>
    <alternativeName>
        <fullName evidence="8">ATP:AMP phosphotransferase</fullName>
    </alternativeName>
    <alternativeName>
        <fullName evidence="8">Adenylate monophosphate kinase</fullName>
    </alternativeName>
</protein>
<keyword evidence="8" id="KW-0963">Cytoplasm</keyword>